<feature type="compositionally biased region" description="Polar residues" evidence="1">
    <location>
        <begin position="396"/>
        <end position="412"/>
    </location>
</feature>
<feature type="region of interest" description="Disordered" evidence="1">
    <location>
        <begin position="396"/>
        <end position="422"/>
    </location>
</feature>
<dbReference type="NCBIfam" id="TIGR01537">
    <property type="entry name" value="portal_HK97"/>
    <property type="match status" value="1"/>
</dbReference>
<dbReference type="Proteomes" id="UP001152302">
    <property type="component" value="Unassembled WGS sequence"/>
</dbReference>
<name>A0A9X4R0B2_9STAP</name>
<protein>
    <submittedName>
        <fullName evidence="2">Phage portal protein</fullName>
    </submittedName>
</protein>
<evidence type="ECO:0000313" key="3">
    <source>
        <dbReference type="Proteomes" id="UP001152302"/>
    </source>
</evidence>
<comment type="caution">
    <text evidence="2">The sequence shown here is derived from an EMBL/GenBank/DDBJ whole genome shotgun (WGS) entry which is preliminary data.</text>
</comment>
<evidence type="ECO:0000313" key="2">
    <source>
        <dbReference type="EMBL" id="MDG0858687.1"/>
    </source>
</evidence>
<dbReference type="InterPro" id="IPR006427">
    <property type="entry name" value="Portal_HK97"/>
</dbReference>
<accession>A0A9X4R0B2</accession>
<gene>
    <name evidence="2" type="ORF">M4L21_05030</name>
</gene>
<dbReference type="AlphaFoldDB" id="A0A9X4R0B2"/>
<organism evidence="2 3">
    <name type="scientific">Staphylococcus equorum</name>
    <dbReference type="NCBI Taxonomy" id="246432"/>
    <lineage>
        <taxon>Bacteria</taxon>
        <taxon>Bacillati</taxon>
        <taxon>Bacillota</taxon>
        <taxon>Bacilli</taxon>
        <taxon>Bacillales</taxon>
        <taxon>Staphylococcaceae</taxon>
        <taxon>Staphylococcus</taxon>
    </lineage>
</organism>
<dbReference type="Pfam" id="PF04860">
    <property type="entry name" value="Phage_portal"/>
    <property type="match status" value="1"/>
</dbReference>
<dbReference type="RefSeq" id="WP_277595761.1">
    <property type="nucleotide sequence ID" value="NZ_JAMBPX010000003.1"/>
</dbReference>
<sequence>MGIFYETRNTNVSTQSGEAIFSAFPSHSIPLNLMGYDAYKALRNSDLWTAVTLLSRDIAKLDIKIKENGVYKYKDRLEFLLNKTPNPFMNGYMLKYIVMMNALLTGHGYIKIERKGSQVAELYHISTSQVTLKENAKGKFYYEVNNNKGTMDVDYKDMIDVKPFTLDGINALKVLDAIEEDMNTQRFTKSFFTKFFANGGQNSGLLKVKDGKLNQKARNKLRDEFTKANAGENNTGKVLVLDSTLEYKQLEIDSSLLDVISKNQTPTKAIAKAFQIPLSKFGMELSNTSLKDVNNDYLTNCLGGYMKTWEAELDFKLVGDKDQYVKEFKFDSSSYRKIDWDKFVETLNTQLEKGAITPDEYRSDIGREPFDNGVGAVPRFDLNHISADIADDYQLRKTSTNNQAPNPDTEGQPTLKGGENIE</sequence>
<evidence type="ECO:0000256" key="1">
    <source>
        <dbReference type="SAM" id="MobiDB-lite"/>
    </source>
</evidence>
<dbReference type="InterPro" id="IPR006944">
    <property type="entry name" value="Phage/GTA_portal"/>
</dbReference>
<reference evidence="2" key="1">
    <citation type="submission" date="2022-05" db="EMBL/GenBank/DDBJ databases">
        <title>Comparative genomics of Staphylococcus equorum isolates.</title>
        <authorList>
            <person name="Luelf R.H."/>
        </authorList>
    </citation>
    <scope>NUCLEOTIDE SEQUENCE</scope>
    <source>
        <strain evidence="2">TMW 2.2343</strain>
    </source>
</reference>
<proteinExistence type="predicted"/>
<dbReference type="EMBL" id="JAMBPX010000003">
    <property type="protein sequence ID" value="MDG0858687.1"/>
    <property type="molecule type" value="Genomic_DNA"/>
</dbReference>